<keyword evidence="7" id="KW-1185">Reference proteome</keyword>
<comment type="caution">
    <text evidence="6">The sequence shown here is derived from an EMBL/GenBank/DDBJ whole genome shotgun (WGS) entry which is preliminary data.</text>
</comment>
<gene>
    <name evidence="6" type="ORF">WQ57_02835</name>
</gene>
<dbReference type="Pfam" id="PF01168">
    <property type="entry name" value="Ala_racemase_N"/>
    <property type="match status" value="1"/>
</dbReference>
<dbReference type="PIRSF" id="PIRSF004848">
    <property type="entry name" value="YBL036c_PLPDEIII"/>
    <property type="match status" value="1"/>
</dbReference>
<dbReference type="EMBL" id="LAYY01000002">
    <property type="protein sequence ID" value="KKK39642.1"/>
    <property type="molecule type" value="Genomic_DNA"/>
</dbReference>
<evidence type="ECO:0000256" key="3">
    <source>
        <dbReference type="PIRSR" id="PIRSR004848-1"/>
    </source>
</evidence>
<evidence type="ECO:0000256" key="2">
    <source>
        <dbReference type="HAMAP-Rule" id="MF_02087"/>
    </source>
</evidence>
<dbReference type="InterPro" id="IPR029066">
    <property type="entry name" value="PLP-binding_barrel"/>
</dbReference>
<dbReference type="Proteomes" id="UP000034166">
    <property type="component" value="Unassembled WGS sequence"/>
</dbReference>
<comment type="similarity">
    <text evidence="2 4">Belongs to the pyridoxal phosphate-binding protein YggS/PROSC family.</text>
</comment>
<evidence type="ECO:0000256" key="1">
    <source>
        <dbReference type="ARBA" id="ARBA00022898"/>
    </source>
</evidence>
<evidence type="ECO:0000313" key="7">
    <source>
        <dbReference type="Proteomes" id="UP000034166"/>
    </source>
</evidence>
<dbReference type="InterPro" id="IPR001608">
    <property type="entry name" value="Ala_racemase_N"/>
</dbReference>
<feature type="modified residue" description="N6-(pyridoxal phosphate)lysine" evidence="2 3">
    <location>
        <position position="35"/>
    </location>
</feature>
<comment type="cofactor">
    <cofactor evidence="3">
        <name>pyridoxal 5'-phosphate</name>
        <dbReference type="ChEBI" id="CHEBI:597326"/>
    </cofactor>
</comment>
<dbReference type="PANTHER" id="PTHR10146:SF14">
    <property type="entry name" value="PYRIDOXAL PHOSPHATE HOMEOSTASIS PROTEIN"/>
    <property type="match status" value="1"/>
</dbReference>
<feature type="domain" description="Alanine racemase N-terminal" evidence="5">
    <location>
        <begin position="27"/>
        <end position="223"/>
    </location>
</feature>
<evidence type="ECO:0000259" key="5">
    <source>
        <dbReference type="Pfam" id="PF01168"/>
    </source>
</evidence>
<dbReference type="Gene3D" id="3.20.20.10">
    <property type="entry name" value="Alanine racemase"/>
    <property type="match status" value="1"/>
</dbReference>
<comment type="function">
    <text evidence="2">Pyridoxal 5'-phosphate (PLP)-binding protein, which is involved in PLP homeostasis.</text>
</comment>
<dbReference type="InterPro" id="IPR011078">
    <property type="entry name" value="PyrdxlP_homeostasis"/>
</dbReference>
<organism evidence="6 7">
    <name type="scientific">Mesobacillus campisalis</name>
    <dbReference type="NCBI Taxonomy" id="1408103"/>
    <lineage>
        <taxon>Bacteria</taxon>
        <taxon>Bacillati</taxon>
        <taxon>Bacillota</taxon>
        <taxon>Bacilli</taxon>
        <taxon>Bacillales</taxon>
        <taxon>Bacillaceae</taxon>
        <taxon>Mesobacillus</taxon>
    </lineage>
</organism>
<evidence type="ECO:0000256" key="4">
    <source>
        <dbReference type="RuleBase" id="RU004514"/>
    </source>
</evidence>
<dbReference type="NCBIfam" id="TIGR00044">
    <property type="entry name" value="YggS family pyridoxal phosphate-dependent enzyme"/>
    <property type="match status" value="1"/>
</dbReference>
<keyword evidence="1 2" id="KW-0663">Pyridoxal phosphate</keyword>
<dbReference type="SUPFAM" id="SSF51419">
    <property type="entry name" value="PLP-binding barrel"/>
    <property type="match status" value="1"/>
</dbReference>
<dbReference type="OrthoDB" id="9804072at2"/>
<dbReference type="CDD" id="cd00635">
    <property type="entry name" value="PLPDE_III_YBL036c_like"/>
    <property type="match status" value="1"/>
</dbReference>
<reference evidence="6 7" key="1">
    <citation type="submission" date="2015-04" db="EMBL/GenBank/DDBJ databases">
        <title>Taxonomic description and genome sequence of Bacillus campisalis sp. nov., a novel member of the genus Bacillus isolated from solar saltern.</title>
        <authorList>
            <person name="Mathan Kumar R."/>
            <person name="Kaur G."/>
            <person name="Kumar A."/>
            <person name="Singh N.K."/>
            <person name="Kaur N."/>
            <person name="Kumar N."/>
            <person name="Mayilraj S."/>
        </authorList>
    </citation>
    <scope>NUCLEOTIDE SEQUENCE [LARGE SCALE GENOMIC DNA]</scope>
    <source>
        <strain evidence="6 7">SA2-6</strain>
    </source>
</reference>
<accession>A0A0M2T2Z9</accession>
<evidence type="ECO:0000313" key="6">
    <source>
        <dbReference type="EMBL" id="KKK39642.1"/>
    </source>
</evidence>
<dbReference type="HAMAP" id="MF_02087">
    <property type="entry name" value="PLP_homeostasis"/>
    <property type="match status" value="1"/>
</dbReference>
<dbReference type="PANTHER" id="PTHR10146">
    <property type="entry name" value="PROLINE SYNTHETASE CO-TRANSCRIBED BACTERIAL HOMOLOG PROTEIN"/>
    <property type="match status" value="1"/>
</dbReference>
<dbReference type="AlphaFoldDB" id="A0A0M2T2Z9"/>
<name>A0A0M2T2Z9_9BACI</name>
<proteinExistence type="inferred from homology"/>
<dbReference type="RefSeq" id="WP_046522214.1">
    <property type="nucleotide sequence ID" value="NZ_LAYY01000002.1"/>
</dbReference>
<sequence>MRVIDNLDSVKKVIDEACEASGRNPEEVKIIAVTKYVSIDRAREALEAGIVHLGENRDDGLAQKWEHLGDKPVWHYIGTLQTRKVKNVIDKISYLHSLDRLSLAKEVDKRASGKVNCFIQVNVSGEESKHGLQPGGLLDFVRELQQYSNILVDGLMTMAPYTEDEELLRNCFRELKKLQLAVQELKLDSAPCSELSMGMSNDYRIAVEEGATMVRIGTALVGHELEVQDK</sequence>
<protein>
    <recommendedName>
        <fullName evidence="2">Pyridoxal phosphate homeostasis protein</fullName>
        <shortName evidence="2">PLP homeostasis protein</shortName>
    </recommendedName>
</protein>
<dbReference type="FunFam" id="3.20.20.10:FF:000011">
    <property type="entry name" value="Pyridoxal phosphate homeostasis protein"/>
    <property type="match status" value="1"/>
</dbReference>
<dbReference type="PATRIC" id="fig|1408103.3.peg.641"/>
<dbReference type="GO" id="GO:0030170">
    <property type="term" value="F:pyridoxal phosphate binding"/>
    <property type="evidence" value="ECO:0007669"/>
    <property type="project" value="UniProtKB-UniRule"/>
</dbReference>